<evidence type="ECO:0000256" key="1">
    <source>
        <dbReference type="SAM" id="SignalP"/>
    </source>
</evidence>
<dbReference type="RefSeq" id="WP_089662307.1">
    <property type="nucleotide sequence ID" value="NZ_LT629745.1"/>
</dbReference>
<evidence type="ECO:0000313" key="2">
    <source>
        <dbReference type="EMBL" id="SDS06741.1"/>
    </source>
</evidence>
<proteinExistence type="predicted"/>
<sequence length="229" mass="26393">MKKITFLTLVLALSAFTTHAQYDVNVFNTEVRPNTSGMWVVTSNSGEEIEGNYRLYDNDFQKGIITTKEGKKFEIPALNYNIKADQLEAKISKDSVFAFNTSSIVEVDFGKNKFKTLFDPKKYSPTFYEVIGSFNNQTVLKHRTVKVKPGIVNPMTQQKQTPDRFVQEYAYFVTNEKGGLDELKLKKRTILKLFDDSAEKVEDYASENDLSFKEDEDLKKLFNYYNKNS</sequence>
<dbReference type="AlphaFoldDB" id="A0A1H1P683"/>
<feature type="chain" id="PRO_5009256293" evidence="1">
    <location>
        <begin position="21"/>
        <end position="229"/>
    </location>
</feature>
<reference evidence="2 3" key="1">
    <citation type="submission" date="2016-10" db="EMBL/GenBank/DDBJ databases">
        <authorList>
            <person name="Varghese N."/>
            <person name="Submissions S."/>
        </authorList>
    </citation>
    <scope>NUCLEOTIDE SEQUENCE [LARGE SCALE GENOMIC DNA]</scope>
    <source>
        <strain evidence="2 3">Mar_2010_102</strain>
    </source>
</reference>
<dbReference type="Proteomes" id="UP000198858">
    <property type="component" value="Chromosome I"/>
</dbReference>
<keyword evidence="3" id="KW-1185">Reference proteome</keyword>
<accession>A0A1H1P683</accession>
<keyword evidence="1" id="KW-0732">Signal</keyword>
<organism evidence="2 3">
    <name type="scientific">Christiangramia echinicola</name>
    <dbReference type="NCBI Taxonomy" id="279359"/>
    <lineage>
        <taxon>Bacteria</taxon>
        <taxon>Pseudomonadati</taxon>
        <taxon>Bacteroidota</taxon>
        <taxon>Flavobacteriia</taxon>
        <taxon>Flavobacteriales</taxon>
        <taxon>Flavobacteriaceae</taxon>
        <taxon>Christiangramia</taxon>
    </lineage>
</organism>
<evidence type="ECO:0000313" key="3">
    <source>
        <dbReference type="Proteomes" id="UP000198858"/>
    </source>
</evidence>
<gene>
    <name evidence="2" type="ORF">SAMN04488552_1996</name>
</gene>
<protein>
    <submittedName>
        <fullName evidence="2">Uncharacterized protein</fullName>
    </submittedName>
</protein>
<name>A0A1H1P683_9FLAO</name>
<dbReference type="EMBL" id="LT629745">
    <property type="protein sequence ID" value="SDS06741.1"/>
    <property type="molecule type" value="Genomic_DNA"/>
</dbReference>
<feature type="signal peptide" evidence="1">
    <location>
        <begin position="1"/>
        <end position="20"/>
    </location>
</feature>
<dbReference type="STRING" id="1250231.SAMN04488552_1996"/>